<feature type="region of interest" description="Disordered" evidence="1">
    <location>
        <begin position="30"/>
        <end position="59"/>
    </location>
</feature>
<dbReference type="EMBL" id="JAESDN010000005">
    <property type="protein sequence ID" value="KAG7050827.1"/>
    <property type="molecule type" value="Genomic_DNA"/>
</dbReference>
<evidence type="ECO:0000313" key="2">
    <source>
        <dbReference type="EMBL" id="KAG7050827.1"/>
    </source>
</evidence>
<evidence type="ECO:0000256" key="1">
    <source>
        <dbReference type="SAM" id="MobiDB-lite"/>
    </source>
</evidence>
<sequence length="59" mass="6638">MADIKLDGVFSSFGSRQFYSHRAECETQNPPFKAKELPEPIQSTPVTTDHARGRILCTQ</sequence>
<dbReference type="AlphaFoldDB" id="A0A9P7R7L8"/>
<protein>
    <submittedName>
        <fullName evidence="2">Uncharacterized protein</fullName>
    </submittedName>
</protein>
<accession>A0A9P7R7L8</accession>
<dbReference type="Proteomes" id="UP000699042">
    <property type="component" value="Unassembled WGS sequence"/>
</dbReference>
<evidence type="ECO:0000313" key="3">
    <source>
        <dbReference type="Proteomes" id="UP000699042"/>
    </source>
</evidence>
<comment type="caution">
    <text evidence="2">The sequence shown here is derived from an EMBL/GenBank/DDBJ whole genome shotgun (WGS) entry which is preliminary data.</text>
</comment>
<gene>
    <name evidence="2" type="ORF">JMJ77_013567</name>
</gene>
<reference evidence="2" key="1">
    <citation type="submission" date="2021-05" db="EMBL/GenBank/DDBJ databases">
        <title>Comparative genomics of three Colletotrichum scovillei strains and genetic complementation revealed genes involved fungal growth and virulence on chili pepper.</title>
        <authorList>
            <person name="Hsieh D.-K."/>
            <person name="Chuang S.-C."/>
            <person name="Chen C.-Y."/>
            <person name="Chao Y.-T."/>
            <person name="Lu M.-Y.J."/>
            <person name="Lee M.-H."/>
            <person name="Shih M.-C."/>
        </authorList>
    </citation>
    <scope>NUCLEOTIDE SEQUENCE</scope>
    <source>
        <strain evidence="2">Coll-153</strain>
    </source>
</reference>
<name>A0A9P7R7L8_9PEZI</name>
<proteinExistence type="predicted"/>
<keyword evidence="3" id="KW-1185">Reference proteome</keyword>
<organism evidence="2 3">
    <name type="scientific">Colletotrichum scovillei</name>
    <dbReference type="NCBI Taxonomy" id="1209932"/>
    <lineage>
        <taxon>Eukaryota</taxon>
        <taxon>Fungi</taxon>
        <taxon>Dikarya</taxon>
        <taxon>Ascomycota</taxon>
        <taxon>Pezizomycotina</taxon>
        <taxon>Sordariomycetes</taxon>
        <taxon>Hypocreomycetidae</taxon>
        <taxon>Glomerellales</taxon>
        <taxon>Glomerellaceae</taxon>
        <taxon>Colletotrichum</taxon>
        <taxon>Colletotrichum acutatum species complex</taxon>
    </lineage>
</organism>